<dbReference type="GO" id="GO:0036222">
    <property type="term" value="F:XTP diphosphatase activity"/>
    <property type="evidence" value="ECO:0007669"/>
    <property type="project" value="UniProtKB-ARBA"/>
</dbReference>
<comment type="subunit">
    <text evidence="3">Homodimer.</text>
</comment>
<evidence type="ECO:0000256" key="15">
    <source>
        <dbReference type="ARBA" id="ARBA00083186"/>
    </source>
</evidence>
<keyword evidence="7" id="KW-0460">Magnesium</keyword>
<dbReference type="GO" id="GO:0035870">
    <property type="term" value="F:dITP diphosphatase activity"/>
    <property type="evidence" value="ECO:0007669"/>
    <property type="project" value="RHEA"/>
</dbReference>
<dbReference type="AlphaFoldDB" id="A0A3B0WLC1"/>
<dbReference type="NCBIfam" id="TIGR00042">
    <property type="entry name" value="RdgB/HAM1 family non-canonical purine NTP pyrophosphatase"/>
    <property type="match status" value="1"/>
</dbReference>
<sequence length="213" mass="22960">MKEAVNVPTKIILASGNTGKLKEFIAAFSDLNIELLPQPQTTEYEVAETGTTFVENAIIKARHASQLTGLPALADDSGLIVPALQGQPGIRSARYAGEQANSHDNLNLLLENMAGVEQKSAHFYCCLVFMRHHLDPDPIIAKGMWQGQITTKSSGANGFGYDPIFYVPTHHCTAAALDHELKKAISHRGKAIQAIYPLLAAEQAAQDAAKFPA</sequence>
<evidence type="ECO:0000256" key="13">
    <source>
        <dbReference type="ARBA" id="ARBA00075987"/>
    </source>
</evidence>
<evidence type="ECO:0000256" key="5">
    <source>
        <dbReference type="ARBA" id="ARBA00022741"/>
    </source>
</evidence>
<reference evidence="17" key="1">
    <citation type="submission" date="2018-06" db="EMBL/GenBank/DDBJ databases">
        <authorList>
            <person name="Zhirakovskaya E."/>
        </authorList>
    </citation>
    <scope>NUCLEOTIDE SEQUENCE</scope>
</reference>
<comment type="catalytic activity">
    <reaction evidence="10">
        <text>XTP + H2O = XMP + diphosphate + H(+)</text>
        <dbReference type="Rhea" id="RHEA:28610"/>
        <dbReference type="ChEBI" id="CHEBI:15377"/>
        <dbReference type="ChEBI" id="CHEBI:15378"/>
        <dbReference type="ChEBI" id="CHEBI:33019"/>
        <dbReference type="ChEBI" id="CHEBI:57464"/>
        <dbReference type="ChEBI" id="CHEBI:61314"/>
        <dbReference type="EC" id="3.6.1.66"/>
    </reaction>
</comment>
<keyword evidence="6 17" id="KW-0378">Hydrolase</keyword>
<gene>
    <name evidence="17" type="ORF">MNBD_GAMMA02-482</name>
</gene>
<dbReference type="HAMAP" id="MF_01405">
    <property type="entry name" value="Non_canon_purine_NTPase"/>
    <property type="match status" value="1"/>
</dbReference>
<dbReference type="EMBL" id="UOFA01000110">
    <property type="protein sequence ID" value="VAW44354.1"/>
    <property type="molecule type" value="Genomic_DNA"/>
</dbReference>
<dbReference type="GO" id="GO:0009146">
    <property type="term" value="P:purine nucleoside triphosphate catabolic process"/>
    <property type="evidence" value="ECO:0007669"/>
    <property type="project" value="UniProtKB-ARBA"/>
</dbReference>
<dbReference type="PANTHER" id="PTHR11067:SF9">
    <property type="entry name" value="INOSINE TRIPHOSPHATE PYROPHOSPHATASE"/>
    <property type="match status" value="1"/>
</dbReference>
<evidence type="ECO:0000256" key="2">
    <source>
        <dbReference type="ARBA" id="ARBA00008023"/>
    </source>
</evidence>
<evidence type="ECO:0000256" key="3">
    <source>
        <dbReference type="ARBA" id="ARBA00011738"/>
    </source>
</evidence>
<evidence type="ECO:0000256" key="9">
    <source>
        <dbReference type="ARBA" id="ARBA00051875"/>
    </source>
</evidence>
<dbReference type="GO" id="GO:0005829">
    <property type="term" value="C:cytosol"/>
    <property type="evidence" value="ECO:0007669"/>
    <property type="project" value="TreeGrafter"/>
</dbReference>
<keyword evidence="4" id="KW-0479">Metal-binding</keyword>
<dbReference type="Gene3D" id="3.90.950.10">
    <property type="match status" value="1"/>
</dbReference>
<organism evidence="17">
    <name type="scientific">hydrothermal vent metagenome</name>
    <dbReference type="NCBI Taxonomy" id="652676"/>
    <lineage>
        <taxon>unclassified sequences</taxon>
        <taxon>metagenomes</taxon>
        <taxon>ecological metagenomes</taxon>
    </lineage>
</organism>
<dbReference type="CDD" id="cd00515">
    <property type="entry name" value="HAM1"/>
    <property type="match status" value="1"/>
</dbReference>
<dbReference type="SUPFAM" id="SSF52972">
    <property type="entry name" value="ITPase-like"/>
    <property type="match status" value="1"/>
</dbReference>
<evidence type="ECO:0000256" key="1">
    <source>
        <dbReference type="ARBA" id="ARBA00001946"/>
    </source>
</evidence>
<evidence type="ECO:0000256" key="14">
    <source>
        <dbReference type="ARBA" id="ARBA00078805"/>
    </source>
</evidence>
<dbReference type="GO" id="GO:0046872">
    <property type="term" value="F:metal ion binding"/>
    <property type="evidence" value="ECO:0007669"/>
    <property type="project" value="UniProtKB-KW"/>
</dbReference>
<dbReference type="GO" id="GO:0009117">
    <property type="term" value="P:nucleotide metabolic process"/>
    <property type="evidence" value="ECO:0007669"/>
    <property type="project" value="UniProtKB-KW"/>
</dbReference>
<comment type="cofactor">
    <cofactor evidence="1">
        <name>Mg(2+)</name>
        <dbReference type="ChEBI" id="CHEBI:18420"/>
    </cofactor>
</comment>
<dbReference type="EC" id="3.6.1.66" evidence="11"/>
<dbReference type="InterPro" id="IPR002637">
    <property type="entry name" value="RdgB/HAM1"/>
</dbReference>
<evidence type="ECO:0000256" key="11">
    <source>
        <dbReference type="ARBA" id="ARBA00066468"/>
    </source>
</evidence>
<dbReference type="InterPro" id="IPR020922">
    <property type="entry name" value="dITP/XTP_pyrophosphatase"/>
</dbReference>
<dbReference type="PANTHER" id="PTHR11067">
    <property type="entry name" value="INOSINE TRIPHOSPHATE PYROPHOSPHATASE/HAM1 PROTEIN"/>
    <property type="match status" value="1"/>
</dbReference>
<dbReference type="InterPro" id="IPR029001">
    <property type="entry name" value="ITPase-like_fam"/>
</dbReference>
<comment type="similarity">
    <text evidence="2">Belongs to the HAM1 NTPase family.</text>
</comment>
<dbReference type="GO" id="GO:0000166">
    <property type="term" value="F:nucleotide binding"/>
    <property type="evidence" value="ECO:0007669"/>
    <property type="project" value="UniProtKB-KW"/>
</dbReference>
<evidence type="ECO:0000256" key="4">
    <source>
        <dbReference type="ARBA" id="ARBA00022723"/>
    </source>
</evidence>
<name>A0A3B0WLC1_9ZZZZ</name>
<evidence type="ECO:0000256" key="10">
    <source>
        <dbReference type="ARBA" id="ARBA00052017"/>
    </source>
</evidence>
<evidence type="ECO:0000256" key="6">
    <source>
        <dbReference type="ARBA" id="ARBA00022801"/>
    </source>
</evidence>
<dbReference type="GO" id="GO:0036220">
    <property type="term" value="F:ITP diphosphatase activity"/>
    <property type="evidence" value="ECO:0007669"/>
    <property type="project" value="UniProtKB-EC"/>
</dbReference>
<proteinExistence type="inferred from homology"/>
<accession>A0A3B0WLC1</accession>
<keyword evidence="5" id="KW-0547">Nucleotide-binding</keyword>
<evidence type="ECO:0000256" key="8">
    <source>
        <dbReference type="ARBA" id="ARBA00023080"/>
    </source>
</evidence>
<protein>
    <recommendedName>
        <fullName evidence="12">dITP/XTP pyrophosphatase</fullName>
        <ecNumber evidence="11">3.6.1.66</ecNumber>
    </recommendedName>
    <alternativeName>
        <fullName evidence="13">Non-canonical purine NTP pyrophosphatase</fullName>
    </alternativeName>
    <alternativeName>
        <fullName evidence="14">Non-standard purine NTP pyrophosphatase</fullName>
    </alternativeName>
    <alternativeName>
        <fullName evidence="16">Nucleoside-triphosphate diphosphatase</fullName>
    </alternativeName>
    <alternativeName>
        <fullName evidence="15">Nucleoside-triphosphate pyrophosphatase</fullName>
    </alternativeName>
</protein>
<dbReference type="FunFam" id="3.90.950.10:FF:000001">
    <property type="entry name" value="dITP/XTP pyrophosphatase"/>
    <property type="match status" value="1"/>
</dbReference>
<comment type="catalytic activity">
    <reaction evidence="9">
        <text>dITP + H2O = dIMP + diphosphate + H(+)</text>
        <dbReference type="Rhea" id="RHEA:28342"/>
        <dbReference type="ChEBI" id="CHEBI:15377"/>
        <dbReference type="ChEBI" id="CHEBI:15378"/>
        <dbReference type="ChEBI" id="CHEBI:33019"/>
        <dbReference type="ChEBI" id="CHEBI:61194"/>
        <dbReference type="ChEBI" id="CHEBI:61382"/>
        <dbReference type="EC" id="3.6.1.66"/>
    </reaction>
</comment>
<evidence type="ECO:0000313" key="17">
    <source>
        <dbReference type="EMBL" id="VAW44354.1"/>
    </source>
</evidence>
<evidence type="ECO:0000256" key="12">
    <source>
        <dbReference type="ARBA" id="ARBA00071289"/>
    </source>
</evidence>
<keyword evidence="8" id="KW-0546">Nucleotide metabolism</keyword>
<evidence type="ECO:0000256" key="7">
    <source>
        <dbReference type="ARBA" id="ARBA00022842"/>
    </source>
</evidence>
<dbReference type="Pfam" id="PF01725">
    <property type="entry name" value="Ham1p_like"/>
    <property type="match status" value="1"/>
</dbReference>
<dbReference type="GO" id="GO:0017111">
    <property type="term" value="F:ribonucleoside triphosphate phosphatase activity"/>
    <property type="evidence" value="ECO:0007669"/>
    <property type="project" value="InterPro"/>
</dbReference>
<evidence type="ECO:0000256" key="16">
    <source>
        <dbReference type="ARBA" id="ARBA00083635"/>
    </source>
</evidence>